<dbReference type="Gene3D" id="3.30.2220.10">
    <property type="entry name" value="rbstp2171"/>
    <property type="match status" value="1"/>
</dbReference>
<dbReference type="RefSeq" id="WP_091146321.1">
    <property type="nucleotide sequence ID" value="NZ_FMVF01000019.1"/>
</dbReference>
<accession>A0A1G5K297</accession>
<evidence type="ECO:0000313" key="1">
    <source>
        <dbReference type="EMBL" id="SCY94733.1"/>
    </source>
</evidence>
<proteinExistence type="predicted"/>
<organism evidence="1 2">
    <name type="scientific">Flavobacterium caeni</name>
    <dbReference type="NCBI Taxonomy" id="490189"/>
    <lineage>
        <taxon>Bacteria</taxon>
        <taxon>Pseudomonadati</taxon>
        <taxon>Bacteroidota</taxon>
        <taxon>Flavobacteriia</taxon>
        <taxon>Flavobacteriales</taxon>
        <taxon>Flavobacteriaceae</taxon>
        <taxon>Flavobacterium</taxon>
    </lineage>
</organism>
<gene>
    <name evidence="1" type="ORF">SAMN02927903_03049</name>
</gene>
<sequence length="182" mass="21018">MEISQEQIQEWKEQYGGVYKLPVDDKVAYLRQPEMTDFKRAFAAMNKGGDIAFGEEMINSLMIGGDPEIKNDIDYFNPARKRLVELFEYDDAEVTDAKSNKTQIKIGDQKCLVRMITRDDLKTAERKNPAGKPFVTQEKLFDAICVEKDEAFNDKNNPAIRMPLYKAIEELQNKKVAWLEKL</sequence>
<dbReference type="STRING" id="490189.SAMN02927903_03049"/>
<dbReference type="OrthoDB" id="885654at2"/>
<keyword evidence="2" id="KW-1185">Reference proteome</keyword>
<dbReference type="AlphaFoldDB" id="A0A1G5K297"/>
<protein>
    <submittedName>
        <fullName evidence="1">Uncharacterized protein</fullName>
    </submittedName>
</protein>
<reference evidence="1 2" key="1">
    <citation type="submission" date="2016-10" db="EMBL/GenBank/DDBJ databases">
        <authorList>
            <person name="de Groot N.N."/>
        </authorList>
    </citation>
    <scope>NUCLEOTIDE SEQUENCE [LARGE SCALE GENOMIC DNA]</scope>
    <source>
        <strain evidence="1 2">CGMCC 1.7031</strain>
    </source>
</reference>
<evidence type="ECO:0000313" key="2">
    <source>
        <dbReference type="Proteomes" id="UP000199354"/>
    </source>
</evidence>
<dbReference type="Proteomes" id="UP000199354">
    <property type="component" value="Unassembled WGS sequence"/>
</dbReference>
<name>A0A1G5K297_9FLAO</name>
<dbReference type="EMBL" id="FMVF01000019">
    <property type="protein sequence ID" value="SCY94733.1"/>
    <property type="molecule type" value="Genomic_DNA"/>
</dbReference>